<evidence type="ECO:0000259" key="7">
    <source>
        <dbReference type="PROSITE" id="PS51462"/>
    </source>
</evidence>
<evidence type="ECO:0000256" key="5">
    <source>
        <dbReference type="ARBA" id="ARBA00022842"/>
    </source>
</evidence>
<dbReference type="PANTHER" id="PTHR12992">
    <property type="entry name" value="NUDIX HYDROLASE"/>
    <property type="match status" value="1"/>
</dbReference>
<organism evidence="8 9">
    <name type="scientific">Vibrio gallaecicus</name>
    <dbReference type="NCBI Taxonomy" id="552386"/>
    <lineage>
        <taxon>Bacteria</taxon>
        <taxon>Pseudomonadati</taxon>
        <taxon>Pseudomonadota</taxon>
        <taxon>Gammaproteobacteria</taxon>
        <taxon>Vibrionales</taxon>
        <taxon>Vibrionaceae</taxon>
        <taxon>Vibrio</taxon>
    </lineage>
</organism>
<dbReference type="RefSeq" id="WP_372266254.1">
    <property type="nucleotide sequence ID" value="NZ_JBFRUW010000042.1"/>
</dbReference>
<dbReference type="SUPFAM" id="SSF55811">
    <property type="entry name" value="Nudix"/>
    <property type="match status" value="1"/>
</dbReference>
<keyword evidence="3" id="KW-0479">Metal-binding</keyword>
<comment type="cofactor">
    <cofactor evidence="1">
        <name>Mn(2+)</name>
        <dbReference type="ChEBI" id="CHEBI:29035"/>
    </cofactor>
</comment>
<gene>
    <name evidence="8" type="ORF">AB4566_12180</name>
</gene>
<comment type="caution">
    <text evidence="8">The sequence shown here is derived from an EMBL/GenBank/DDBJ whole genome shotgun (WGS) entry which is preliminary data.</text>
</comment>
<dbReference type="InterPro" id="IPR045121">
    <property type="entry name" value="CoAse"/>
</dbReference>
<evidence type="ECO:0000256" key="4">
    <source>
        <dbReference type="ARBA" id="ARBA00022801"/>
    </source>
</evidence>
<dbReference type="InterPro" id="IPR000086">
    <property type="entry name" value="NUDIX_hydrolase_dom"/>
</dbReference>
<evidence type="ECO:0000256" key="1">
    <source>
        <dbReference type="ARBA" id="ARBA00001936"/>
    </source>
</evidence>
<feature type="domain" description="Nudix hydrolase" evidence="7">
    <location>
        <begin position="34"/>
        <end position="166"/>
    </location>
</feature>
<dbReference type="Proteomes" id="UP001570417">
    <property type="component" value="Unassembled WGS sequence"/>
</dbReference>
<dbReference type="PROSITE" id="PS51462">
    <property type="entry name" value="NUDIX"/>
    <property type="match status" value="1"/>
</dbReference>
<dbReference type="Pfam" id="PF00293">
    <property type="entry name" value="NUDIX"/>
    <property type="match status" value="1"/>
</dbReference>
<comment type="cofactor">
    <cofactor evidence="2">
        <name>Mg(2+)</name>
        <dbReference type="ChEBI" id="CHEBI:18420"/>
    </cofactor>
</comment>
<dbReference type="InterPro" id="IPR015797">
    <property type="entry name" value="NUDIX_hydrolase-like_dom_sf"/>
</dbReference>
<evidence type="ECO:0000313" key="8">
    <source>
        <dbReference type="EMBL" id="MFA0569031.1"/>
    </source>
</evidence>
<accession>A0ABV4NCF5</accession>
<keyword evidence="5" id="KW-0460">Magnesium</keyword>
<protein>
    <submittedName>
        <fullName evidence="8">CoA pyrophosphatase</fullName>
    </submittedName>
</protein>
<sequence>MNRQHFLQQFQLKTTVGYHPESIKRLSHLNDSKLRKAAVVVGLVDRKEGLHVIFTKRAKHLKHHPGQISFPGGKFEPSDPSLHFTALRELEEEVGILSSQVKIIGELPELPTISLFSVTPIIAIIDPGYEAIIDKNEVESLFEVPASHLLNSDHLYSHTVNFNQYKHRVFAMPFQQHLIWGMTAQIIQSLQQQMKKHTA</sequence>
<evidence type="ECO:0000256" key="3">
    <source>
        <dbReference type="ARBA" id="ARBA00022723"/>
    </source>
</evidence>
<dbReference type="NCBIfam" id="NF007980">
    <property type="entry name" value="PRK10707.1"/>
    <property type="match status" value="1"/>
</dbReference>
<dbReference type="EMBL" id="JBFRUW010000042">
    <property type="protein sequence ID" value="MFA0569031.1"/>
    <property type="molecule type" value="Genomic_DNA"/>
</dbReference>
<dbReference type="Gene3D" id="3.90.79.10">
    <property type="entry name" value="Nucleoside Triphosphate Pyrophosphohydrolase"/>
    <property type="match status" value="1"/>
</dbReference>
<keyword evidence="9" id="KW-1185">Reference proteome</keyword>
<evidence type="ECO:0000256" key="6">
    <source>
        <dbReference type="ARBA" id="ARBA00023211"/>
    </source>
</evidence>
<keyword evidence="6" id="KW-0464">Manganese</keyword>
<evidence type="ECO:0000313" key="9">
    <source>
        <dbReference type="Proteomes" id="UP001570417"/>
    </source>
</evidence>
<evidence type="ECO:0000256" key="2">
    <source>
        <dbReference type="ARBA" id="ARBA00001946"/>
    </source>
</evidence>
<dbReference type="CDD" id="cd03426">
    <property type="entry name" value="NUDIX_CoAse_Nudt7"/>
    <property type="match status" value="1"/>
</dbReference>
<name>A0ABV4NCF5_9VIBR</name>
<dbReference type="PANTHER" id="PTHR12992:SF11">
    <property type="entry name" value="MITOCHONDRIAL COENZYME A DIPHOSPHATASE NUDT8"/>
    <property type="match status" value="1"/>
</dbReference>
<reference evidence="8 9" key="1">
    <citation type="journal article" date="2024" name="ISME J.">
        <title>Tailless and filamentous prophages are predominant in marine Vibrio.</title>
        <authorList>
            <person name="Steensen K."/>
            <person name="Seneca J."/>
            <person name="Bartlau N."/>
            <person name="Yu X.A."/>
            <person name="Hussain F.A."/>
            <person name="Polz M.F."/>
        </authorList>
    </citation>
    <scope>NUCLEOTIDE SEQUENCE [LARGE SCALE GENOMIC DNA]</scope>
    <source>
        <strain evidence="8 9">10N.222.51.A1</strain>
    </source>
</reference>
<proteinExistence type="predicted"/>
<keyword evidence="4" id="KW-0378">Hydrolase</keyword>